<feature type="transmembrane region" description="Helical" evidence="7">
    <location>
        <begin position="262"/>
        <end position="280"/>
    </location>
</feature>
<keyword evidence="6 7" id="KW-0472">Membrane</keyword>
<feature type="transmembrane region" description="Helical" evidence="7">
    <location>
        <begin position="217"/>
        <end position="242"/>
    </location>
</feature>
<feature type="transmembrane region" description="Helical" evidence="7">
    <location>
        <begin position="119"/>
        <end position="141"/>
    </location>
</feature>
<dbReference type="HOGENOM" id="CLU_016047_14_1_0"/>
<dbReference type="PROSITE" id="PS50928">
    <property type="entry name" value="ABC_TM1"/>
    <property type="match status" value="1"/>
</dbReference>
<evidence type="ECO:0000256" key="2">
    <source>
        <dbReference type="ARBA" id="ARBA00022448"/>
    </source>
</evidence>
<dbReference type="InParanoid" id="W0RJM1"/>
<dbReference type="InterPro" id="IPR035906">
    <property type="entry name" value="MetI-like_sf"/>
</dbReference>
<keyword evidence="10" id="KW-1185">Reference proteome</keyword>
<dbReference type="OrthoDB" id="9795403at2"/>
<gene>
    <name evidence="9" type="ORF">J421_2076</name>
</gene>
<evidence type="ECO:0000256" key="7">
    <source>
        <dbReference type="RuleBase" id="RU363032"/>
    </source>
</evidence>
<accession>W0RJM1</accession>
<reference evidence="9 10" key="1">
    <citation type="journal article" date="2014" name="Genome Announc.">
        <title>Genome Sequence and Methylome of Soil Bacterium Gemmatirosa kalamazoonensis KBS708T, a Member of the Rarely Cultivated Gemmatimonadetes Phylum.</title>
        <authorList>
            <person name="Debruyn J.M."/>
            <person name="Radosevich M."/>
            <person name="Wommack K.E."/>
            <person name="Polson S.W."/>
            <person name="Hauser L.J."/>
            <person name="Fawaz M.N."/>
            <person name="Korlach J."/>
            <person name="Tsai Y.C."/>
        </authorList>
    </citation>
    <scope>NUCLEOTIDE SEQUENCE [LARGE SCALE GENOMIC DNA]</scope>
    <source>
        <strain evidence="9 10">KBS708</strain>
    </source>
</reference>
<dbReference type="PANTHER" id="PTHR30183">
    <property type="entry name" value="MOLYBDENUM TRANSPORT SYSTEM PERMEASE PROTEIN MODB"/>
    <property type="match status" value="1"/>
</dbReference>
<feature type="transmembrane region" description="Helical" evidence="7">
    <location>
        <begin position="153"/>
        <end position="177"/>
    </location>
</feature>
<comment type="subcellular location">
    <subcellularLocation>
        <location evidence="1 7">Cell membrane</location>
        <topology evidence="1 7">Multi-pass membrane protein</topology>
    </subcellularLocation>
</comment>
<dbReference type="EMBL" id="CP007128">
    <property type="protein sequence ID" value="AHG89613.1"/>
    <property type="molecule type" value="Genomic_DNA"/>
</dbReference>
<keyword evidence="3" id="KW-1003">Cell membrane</keyword>
<name>W0RJM1_9BACT</name>
<evidence type="ECO:0000259" key="8">
    <source>
        <dbReference type="PROSITE" id="PS50928"/>
    </source>
</evidence>
<dbReference type="RefSeq" id="WP_148306247.1">
    <property type="nucleotide sequence ID" value="NZ_CP007128.1"/>
</dbReference>
<dbReference type="PANTHER" id="PTHR30183:SF3">
    <property type="entry name" value="MOLYBDENUM TRANSPORT SYSTEM PERMEASE PROTEIN MODB"/>
    <property type="match status" value="1"/>
</dbReference>
<dbReference type="FunCoup" id="W0RJM1">
    <property type="interactions" value="262"/>
</dbReference>
<dbReference type="KEGG" id="gba:J421_2076"/>
<dbReference type="Proteomes" id="UP000019151">
    <property type="component" value="Chromosome"/>
</dbReference>
<dbReference type="InterPro" id="IPR000515">
    <property type="entry name" value="MetI-like"/>
</dbReference>
<dbReference type="GO" id="GO:0005886">
    <property type="term" value="C:plasma membrane"/>
    <property type="evidence" value="ECO:0007669"/>
    <property type="project" value="UniProtKB-SubCell"/>
</dbReference>
<proteinExistence type="inferred from homology"/>
<sequence length="296" mass="30803">MPNIRPNYDLDTRGVSPNRVGAGKEIVRNTPRRAVVAGAAGGALAGLLLLFLIVPVAGVVGVDGAAGARLLVTDAELRDAIARTAVTATTATLVAALTGIPLAWLLAHRAFRGRHVVELLLDLPLVLPHPVAGIALLLAFGRTSAVGARLAEAGLQVVGTPVGTVCAMLFVSAPLFVSAARESFARIDPSLELVARTLGEDAWGAFRRVTLPLARRGLLAGAVVTWARAVSEFGAVVVLAYNPKVVSVLSYERLTGFGLREALPVAAALLLVSLVPLAALRALRTPRRGWDAVAIR</sequence>
<organism evidence="9 10">
    <name type="scientific">Gemmatirosa kalamazoonensis</name>
    <dbReference type="NCBI Taxonomy" id="861299"/>
    <lineage>
        <taxon>Bacteria</taxon>
        <taxon>Pseudomonadati</taxon>
        <taxon>Gemmatimonadota</taxon>
        <taxon>Gemmatimonadia</taxon>
        <taxon>Gemmatimonadales</taxon>
        <taxon>Gemmatimonadaceae</taxon>
        <taxon>Gemmatirosa</taxon>
    </lineage>
</organism>
<dbReference type="CDD" id="cd06261">
    <property type="entry name" value="TM_PBP2"/>
    <property type="match status" value="1"/>
</dbReference>
<feature type="domain" description="ABC transmembrane type-1" evidence="8">
    <location>
        <begin position="81"/>
        <end position="284"/>
    </location>
</feature>
<comment type="similarity">
    <text evidence="7">Belongs to the binding-protein-dependent transport system permease family.</text>
</comment>
<feature type="transmembrane region" description="Helical" evidence="7">
    <location>
        <begin position="34"/>
        <end position="60"/>
    </location>
</feature>
<dbReference type="eggNOG" id="COG0555">
    <property type="taxonomic scope" value="Bacteria"/>
</dbReference>
<dbReference type="Pfam" id="PF00528">
    <property type="entry name" value="BPD_transp_1"/>
    <property type="match status" value="1"/>
</dbReference>
<dbReference type="AlphaFoldDB" id="W0RJM1"/>
<evidence type="ECO:0000313" key="9">
    <source>
        <dbReference type="EMBL" id="AHG89613.1"/>
    </source>
</evidence>
<dbReference type="Gene3D" id="1.10.3720.10">
    <property type="entry name" value="MetI-like"/>
    <property type="match status" value="1"/>
</dbReference>
<keyword evidence="4 7" id="KW-0812">Transmembrane</keyword>
<evidence type="ECO:0000256" key="3">
    <source>
        <dbReference type="ARBA" id="ARBA00022475"/>
    </source>
</evidence>
<protein>
    <submittedName>
        <fullName evidence="9">ABC-type transporter, integral membrane subunit</fullName>
    </submittedName>
</protein>
<feature type="transmembrane region" description="Helical" evidence="7">
    <location>
        <begin position="80"/>
        <end position="107"/>
    </location>
</feature>
<evidence type="ECO:0000256" key="6">
    <source>
        <dbReference type="ARBA" id="ARBA00023136"/>
    </source>
</evidence>
<evidence type="ECO:0000256" key="5">
    <source>
        <dbReference type="ARBA" id="ARBA00022989"/>
    </source>
</evidence>
<dbReference type="STRING" id="861299.J421_2076"/>
<dbReference type="SUPFAM" id="SSF161098">
    <property type="entry name" value="MetI-like"/>
    <property type="match status" value="1"/>
</dbReference>
<evidence type="ECO:0000256" key="1">
    <source>
        <dbReference type="ARBA" id="ARBA00004651"/>
    </source>
</evidence>
<dbReference type="GO" id="GO:0055085">
    <property type="term" value="P:transmembrane transport"/>
    <property type="evidence" value="ECO:0007669"/>
    <property type="project" value="InterPro"/>
</dbReference>
<evidence type="ECO:0000313" key="10">
    <source>
        <dbReference type="Proteomes" id="UP000019151"/>
    </source>
</evidence>
<evidence type="ECO:0000256" key="4">
    <source>
        <dbReference type="ARBA" id="ARBA00022692"/>
    </source>
</evidence>
<keyword evidence="2 7" id="KW-0813">Transport</keyword>
<keyword evidence="5 7" id="KW-1133">Transmembrane helix</keyword>